<gene>
    <name evidence="1" type="ORF">MUK42_02441</name>
</gene>
<dbReference type="Proteomes" id="UP001055439">
    <property type="component" value="Chromosome 10"/>
</dbReference>
<dbReference type="PANTHER" id="PTHR34564">
    <property type="entry name" value="PEPTIDYL-PROLYL CIS-TRANS ISOMERASE G"/>
    <property type="match status" value="1"/>
</dbReference>
<reference evidence="1" key="1">
    <citation type="submission" date="2022-05" db="EMBL/GenBank/DDBJ databases">
        <title>The Musa troglodytarum L. genome provides insights into the mechanism of non-climacteric behaviour and enrichment of carotenoids.</title>
        <authorList>
            <person name="Wang J."/>
        </authorList>
    </citation>
    <scope>NUCLEOTIDE SEQUENCE</scope>
    <source>
        <tissue evidence="1">Leaf</tissue>
    </source>
</reference>
<dbReference type="PANTHER" id="PTHR34564:SF3">
    <property type="entry name" value="PEPTIDYL-PROLYL CIS-TRANS ISOMERASE G"/>
    <property type="match status" value="1"/>
</dbReference>
<accession>A0A9E7EJJ6</accession>
<organism evidence="1 2">
    <name type="scientific">Musa troglodytarum</name>
    <name type="common">fe'i banana</name>
    <dbReference type="NCBI Taxonomy" id="320322"/>
    <lineage>
        <taxon>Eukaryota</taxon>
        <taxon>Viridiplantae</taxon>
        <taxon>Streptophyta</taxon>
        <taxon>Embryophyta</taxon>
        <taxon>Tracheophyta</taxon>
        <taxon>Spermatophyta</taxon>
        <taxon>Magnoliopsida</taxon>
        <taxon>Liliopsida</taxon>
        <taxon>Zingiberales</taxon>
        <taxon>Musaceae</taxon>
        <taxon>Musa</taxon>
    </lineage>
</organism>
<protein>
    <submittedName>
        <fullName evidence="1">Uncharacterized protein</fullName>
    </submittedName>
</protein>
<dbReference type="OrthoDB" id="1930404at2759"/>
<name>A0A9E7EJJ6_9LILI</name>
<dbReference type="EMBL" id="CP097503">
    <property type="protein sequence ID" value="URD78594.1"/>
    <property type="molecule type" value="Genomic_DNA"/>
</dbReference>
<dbReference type="AlphaFoldDB" id="A0A9E7EJJ6"/>
<proteinExistence type="predicted"/>
<sequence length="192" mass="21634">MAKGRRASLRTNGKVTAAAASRFNIRVFHGLFPKVEKSAVRFCPNHPNNPQLRNHRDRTSNLNSLSTASALSSYANCEEVAFSCDAWPVVLVFLLVILIITSQFEWKQQLANEIEASPIISQKQQQISNREEIIKEKIILSQEKNIQRLNELVQSLQLQLLQCRGSNNTINDTGSSFTANGNEIENKHMLED</sequence>
<keyword evidence="2" id="KW-1185">Reference proteome</keyword>
<evidence type="ECO:0000313" key="2">
    <source>
        <dbReference type="Proteomes" id="UP001055439"/>
    </source>
</evidence>
<evidence type="ECO:0000313" key="1">
    <source>
        <dbReference type="EMBL" id="URD78594.1"/>
    </source>
</evidence>